<keyword evidence="4" id="KW-1185">Reference proteome</keyword>
<evidence type="ECO:0000256" key="1">
    <source>
        <dbReference type="SAM" id="MobiDB-lite"/>
    </source>
</evidence>
<dbReference type="CDD" id="cd09917">
    <property type="entry name" value="F-box_SF"/>
    <property type="match status" value="1"/>
</dbReference>
<proteinExistence type="predicted"/>
<reference evidence="3 4" key="1">
    <citation type="submission" date="2014-06" db="EMBL/GenBank/DDBJ databases">
        <title>Evolutionary Origins and Diversification of the Mycorrhizal Mutualists.</title>
        <authorList>
            <consortium name="DOE Joint Genome Institute"/>
            <consortium name="Mycorrhizal Genomics Consortium"/>
            <person name="Kohler A."/>
            <person name="Kuo A."/>
            <person name="Nagy L.G."/>
            <person name="Floudas D."/>
            <person name="Copeland A."/>
            <person name="Barry K.W."/>
            <person name="Cichocki N."/>
            <person name="Veneault-Fourrey C."/>
            <person name="LaButti K."/>
            <person name="Lindquist E.A."/>
            <person name="Lipzen A."/>
            <person name="Lundell T."/>
            <person name="Morin E."/>
            <person name="Murat C."/>
            <person name="Riley R."/>
            <person name="Ohm R."/>
            <person name="Sun H."/>
            <person name="Tunlid A."/>
            <person name="Henrissat B."/>
            <person name="Grigoriev I.V."/>
            <person name="Hibbett D.S."/>
            <person name="Martin F."/>
        </authorList>
    </citation>
    <scope>NUCLEOTIDE SEQUENCE [LARGE SCALE GENOMIC DNA]</scope>
    <source>
        <strain evidence="3 4">SS14</strain>
    </source>
</reference>
<evidence type="ECO:0000313" key="3">
    <source>
        <dbReference type="EMBL" id="KIJ42702.1"/>
    </source>
</evidence>
<dbReference type="SUPFAM" id="SSF81383">
    <property type="entry name" value="F-box domain"/>
    <property type="match status" value="1"/>
</dbReference>
<sequence length="538" mass="60983">MKINESVYRHVDQGVTEMILKPGAPRNASQPVTTMLTTDPSPLSTSSPQNSTFLLLLPIETLERILSELASPRDLLHLALTCKKLAALIIPFHIFYRVFKCDIGDIHANMWQYLIEVPHLTRRFHTLICVEKYEETWDETCDEACDETCEDYDLPPFPDDWYSNITPAATPLEVISRMQSLVKVTTELYQISMFQLLQILAASCPLLQEASLSTTYVPHPATMPYVPAGLSFPSLKSLRLNCKDYGTDSLPSFQLLRLALLPKLTSLELDTNITLRDGDSVSTLFTNVTYPSLCELTILCEGKFFDPMMVEGACIDIMQEFFSRNYTIERIYIYCQTGYIWECTYLDHENCPNLQVLGVRHDRESGVCLSDVLCTTLAPQLTKVSALLCNFCIDLFLSMEFLQECDVKLPQELIPRFLANLSVSIKRLHTTLSDGPFKGKDTYIAAISRMGNLTHVGGFGWGALNLIGEGDQDIFSALSVLPHLKYIGIQDPTVWIPRGRLPLSKFDVEEGWGNLRSHWRGTIDTIDVFDWVQYQLRW</sequence>
<evidence type="ECO:0000259" key="2">
    <source>
        <dbReference type="PROSITE" id="PS50181"/>
    </source>
</evidence>
<dbReference type="PROSITE" id="PS50181">
    <property type="entry name" value="FBOX"/>
    <property type="match status" value="1"/>
</dbReference>
<dbReference type="InterPro" id="IPR036047">
    <property type="entry name" value="F-box-like_dom_sf"/>
</dbReference>
<dbReference type="InterPro" id="IPR001810">
    <property type="entry name" value="F-box_dom"/>
</dbReference>
<dbReference type="Gene3D" id="3.80.10.10">
    <property type="entry name" value="Ribonuclease Inhibitor"/>
    <property type="match status" value="1"/>
</dbReference>
<dbReference type="SUPFAM" id="SSF52047">
    <property type="entry name" value="RNI-like"/>
    <property type="match status" value="1"/>
</dbReference>
<dbReference type="Proteomes" id="UP000054279">
    <property type="component" value="Unassembled WGS sequence"/>
</dbReference>
<dbReference type="InterPro" id="IPR032675">
    <property type="entry name" value="LRR_dom_sf"/>
</dbReference>
<protein>
    <recommendedName>
        <fullName evidence="2">F-box domain-containing protein</fullName>
    </recommendedName>
</protein>
<gene>
    <name evidence="3" type="ORF">M422DRAFT_254144</name>
</gene>
<dbReference type="HOGENOM" id="CLU_041706_0_0_1"/>
<evidence type="ECO:0000313" key="4">
    <source>
        <dbReference type="Proteomes" id="UP000054279"/>
    </source>
</evidence>
<dbReference type="AlphaFoldDB" id="A0A0C9VLQ6"/>
<name>A0A0C9VLQ6_SPHS4</name>
<dbReference type="EMBL" id="KN837128">
    <property type="protein sequence ID" value="KIJ42702.1"/>
    <property type="molecule type" value="Genomic_DNA"/>
</dbReference>
<feature type="region of interest" description="Disordered" evidence="1">
    <location>
        <begin position="24"/>
        <end position="47"/>
    </location>
</feature>
<accession>A0A0C9VLQ6</accession>
<feature type="compositionally biased region" description="Low complexity" evidence="1">
    <location>
        <begin position="33"/>
        <end position="47"/>
    </location>
</feature>
<dbReference type="Pfam" id="PF12937">
    <property type="entry name" value="F-box-like"/>
    <property type="match status" value="1"/>
</dbReference>
<feature type="domain" description="F-box" evidence="2">
    <location>
        <begin position="51"/>
        <end position="98"/>
    </location>
</feature>
<organism evidence="3 4">
    <name type="scientific">Sphaerobolus stellatus (strain SS14)</name>
    <dbReference type="NCBI Taxonomy" id="990650"/>
    <lineage>
        <taxon>Eukaryota</taxon>
        <taxon>Fungi</taxon>
        <taxon>Dikarya</taxon>
        <taxon>Basidiomycota</taxon>
        <taxon>Agaricomycotina</taxon>
        <taxon>Agaricomycetes</taxon>
        <taxon>Phallomycetidae</taxon>
        <taxon>Geastrales</taxon>
        <taxon>Sphaerobolaceae</taxon>
        <taxon>Sphaerobolus</taxon>
    </lineage>
</organism>